<name>Q899X6_CLOTE</name>
<protein>
    <submittedName>
        <fullName evidence="2">Hypothetical membrane-spanning protein</fullName>
    </submittedName>
</protein>
<dbReference type="GeneID" id="24255236"/>
<keyword evidence="1" id="KW-1133">Transmembrane helix</keyword>
<geneLocation type="plasmid" evidence="2 3">
    <name>pE88</name>
</geneLocation>
<keyword evidence="1" id="KW-0812">Transmembrane</keyword>
<sequence length="169" mass="20194">MSKICRIIKNDIYSLFSINKLIFTIIIFTIISITTMQNISDIWRNDLGIYDICFLAFLGPQTLNFKIIEVLKWIIPHIFLYYFISDFIDLELRERNIYLIYRIKSLNTWLKSKIISLLIITFFYFFIGFIIVLALAMFKFNVKNNLSYNLLLTLNSIKLNNFNKKYNIP</sequence>
<accession>Q899X6</accession>
<gene>
    <name evidence="2" type="ordered locus">CTC_p38</name>
</gene>
<evidence type="ECO:0000256" key="1">
    <source>
        <dbReference type="SAM" id="Phobius"/>
    </source>
</evidence>
<dbReference type="EMBL" id="AF528097">
    <property type="protein sequence ID" value="AAO37432.1"/>
    <property type="molecule type" value="Genomic_DNA"/>
</dbReference>
<proteinExistence type="predicted"/>
<dbReference type="Proteomes" id="UP000001412">
    <property type="component" value="Plasmid pE88"/>
</dbReference>
<dbReference type="KEGG" id="ctc:CTC_p38"/>
<dbReference type="HOGENOM" id="CLU_1575787_0_0_9"/>
<keyword evidence="1" id="KW-0472">Membrane</keyword>
<organism evidence="2 3">
    <name type="scientific">Clostridium tetani (strain Massachusetts / E88)</name>
    <dbReference type="NCBI Taxonomy" id="212717"/>
    <lineage>
        <taxon>Bacteria</taxon>
        <taxon>Bacillati</taxon>
        <taxon>Bacillota</taxon>
        <taxon>Clostridia</taxon>
        <taxon>Eubacteriales</taxon>
        <taxon>Clostridiaceae</taxon>
        <taxon>Clostridium</taxon>
    </lineage>
</organism>
<keyword evidence="2" id="KW-0614">Plasmid</keyword>
<evidence type="ECO:0000313" key="3">
    <source>
        <dbReference type="Proteomes" id="UP000001412"/>
    </source>
</evidence>
<dbReference type="AlphaFoldDB" id="Q899X6"/>
<keyword evidence="3" id="KW-1185">Reference proteome</keyword>
<reference evidence="2 3" key="1">
    <citation type="journal article" date="2003" name="Proc. Natl. Acad. Sci. U.S.A.">
        <title>The genome sequence of Clostridium tetani, the causative agent of tetanus disease.</title>
        <authorList>
            <person name="Brueggemann H."/>
            <person name="Baumer S."/>
            <person name="Fricke W.F."/>
            <person name="Wiezer A."/>
            <person name="Liesegang H."/>
            <person name="Decker I."/>
            <person name="Herzberg C."/>
            <person name="Martinez-Arias R."/>
            <person name="Merkl R."/>
            <person name="Henne A."/>
            <person name="Gottschalk G."/>
        </authorList>
    </citation>
    <scope>NUCLEOTIDE SEQUENCE [LARGE SCALE GENOMIC DNA]</scope>
    <source>
        <strain evidence="3">Massachusetts / E88</strain>
        <plasmid evidence="2 3">pE88</plasmid>
    </source>
</reference>
<feature type="transmembrane region" description="Helical" evidence="1">
    <location>
        <begin position="12"/>
        <end position="35"/>
    </location>
</feature>
<dbReference type="OrthoDB" id="10016461at2"/>
<dbReference type="RefSeq" id="WP_011100814.1">
    <property type="nucleotide sequence ID" value="NC_004565.1"/>
</dbReference>
<evidence type="ECO:0000313" key="2">
    <source>
        <dbReference type="EMBL" id="AAO37432.1"/>
    </source>
</evidence>
<feature type="transmembrane region" description="Helical" evidence="1">
    <location>
        <begin position="114"/>
        <end position="138"/>
    </location>
</feature>